<sequence>MPIAGYTIQYQKDLHRSNLQFFFPSLTINSLGNIEAANATTSSRSLEMPYHKLHHHNSKKYSRAAQLEQQPPFFTAETSSFMLIFSPLPGPDAASSPASTALLLTIR</sequence>
<reference evidence="1" key="2">
    <citation type="submission" date="2012-06" db="EMBL/GenBank/DDBJ databases">
        <authorList>
            <person name="Yu Y."/>
            <person name="Currie J."/>
            <person name="Lomeli R."/>
            <person name="Angelova A."/>
            <person name="Collura K."/>
            <person name="Wissotski M."/>
            <person name="Campos D."/>
            <person name="Kudrna D."/>
            <person name="Golser W."/>
            <person name="Ashely E."/>
            <person name="Descour A."/>
            <person name="Fernandes J."/>
            <person name="Soderlund C."/>
            <person name="Walbot V."/>
        </authorList>
    </citation>
    <scope>NUCLEOTIDE SEQUENCE</scope>
    <source>
        <strain evidence="1">B73</strain>
    </source>
</reference>
<organism evidence="1">
    <name type="scientific">Zea mays</name>
    <name type="common">Maize</name>
    <dbReference type="NCBI Taxonomy" id="4577"/>
    <lineage>
        <taxon>Eukaryota</taxon>
        <taxon>Viridiplantae</taxon>
        <taxon>Streptophyta</taxon>
        <taxon>Embryophyta</taxon>
        <taxon>Tracheophyta</taxon>
        <taxon>Spermatophyta</taxon>
        <taxon>Magnoliopsida</taxon>
        <taxon>Liliopsida</taxon>
        <taxon>Poales</taxon>
        <taxon>Poaceae</taxon>
        <taxon>PACMAD clade</taxon>
        <taxon>Panicoideae</taxon>
        <taxon>Andropogonodae</taxon>
        <taxon>Andropogoneae</taxon>
        <taxon>Tripsacinae</taxon>
        <taxon>Zea</taxon>
    </lineage>
</organism>
<proteinExistence type="evidence at transcript level"/>
<accession>C0PAY3</accession>
<name>C0PAY3_MAIZE</name>
<evidence type="ECO:0000313" key="1">
    <source>
        <dbReference type="EMBL" id="ACN31328.1"/>
    </source>
</evidence>
<dbReference type="EMBL" id="BT065452">
    <property type="protein sequence ID" value="ACN31328.1"/>
    <property type="molecule type" value="mRNA"/>
</dbReference>
<dbReference type="AlphaFoldDB" id="C0PAY3"/>
<reference evidence="1" key="1">
    <citation type="journal article" date="2009" name="PLoS Genet.">
        <title>Sequencing, mapping, and analysis of 27,455 maize full-length cDNAs.</title>
        <authorList>
            <person name="Soderlund C."/>
            <person name="Descour A."/>
            <person name="Kudrna D."/>
            <person name="Bomhoff M."/>
            <person name="Boyd L."/>
            <person name="Currie J."/>
            <person name="Angelova A."/>
            <person name="Collura K."/>
            <person name="Wissotski M."/>
            <person name="Ashley E."/>
            <person name="Morrow D."/>
            <person name="Fernandes J."/>
            <person name="Walbot V."/>
            <person name="Yu Y."/>
        </authorList>
    </citation>
    <scope>NUCLEOTIDE SEQUENCE</scope>
    <source>
        <strain evidence="1">B73</strain>
    </source>
</reference>
<protein>
    <submittedName>
        <fullName evidence="1">Uncharacterized protein</fullName>
    </submittedName>
</protein>